<dbReference type="Pfam" id="PF26002">
    <property type="entry name" value="Beta-barrel_AprE"/>
    <property type="match status" value="1"/>
</dbReference>
<evidence type="ECO:0000313" key="5">
    <source>
        <dbReference type="Proteomes" id="UP000271603"/>
    </source>
</evidence>
<dbReference type="AlphaFoldDB" id="A0A3S4H5H6"/>
<dbReference type="PRINTS" id="PR01490">
    <property type="entry name" value="RTXTOXIND"/>
</dbReference>
<dbReference type="InterPro" id="IPR011053">
    <property type="entry name" value="Single_hybrid_motif"/>
</dbReference>
<evidence type="ECO:0000259" key="3">
    <source>
        <dbReference type="Pfam" id="PF26002"/>
    </source>
</evidence>
<feature type="coiled-coil region" evidence="1">
    <location>
        <begin position="207"/>
        <end position="255"/>
    </location>
</feature>
<dbReference type="EMBL" id="LR134155">
    <property type="protein sequence ID" value="VEA70168.1"/>
    <property type="molecule type" value="Genomic_DNA"/>
</dbReference>
<keyword evidence="2" id="KW-0812">Transmembrane</keyword>
<dbReference type="Proteomes" id="UP000271603">
    <property type="component" value="Chromosome"/>
</dbReference>
<accession>A0A3S4H5H6</accession>
<reference evidence="4 5" key="1">
    <citation type="submission" date="2018-12" db="EMBL/GenBank/DDBJ databases">
        <authorList>
            <consortium name="Pathogen Informatics"/>
        </authorList>
    </citation>
    <scope>NUCLEOTIDE SEQUENCE [LARGE SCALE GENOMIC DNA]</scope>
    <source>
        <strain evidence="4 5">NCTC9419</strain>
    </source>
</reference>
<dbReference type="InterPro" id="IPR050739">
    <property type="entry name" value="MFP"/>
</dbReference>
<feature type="transmembrane region" description="Helical" evidence="2">
    <location>
        <begin position="29"/>
        <end position="50"/>
    </location>
</feature>
<sequence length="417" mass="46862">MTQSLFRQEALDANNNKVMGTVSLYSPPYRWLVISLASCLVTLIVLFIVFGSYTKKETATGNLLPSKGIYNITAPVAGTITDMQVEKGSEVEQNSVLMTISSELSTAMGQTRQFVHDQLTLQNERLQSERESEHRMHAETMSGLKKQLGSLESQIGLLKKQQVKRQQQLNLASNQLHKLQQMRSQGFASNQQVDEQQNTVLEVGARLQDADRLVMDLEQKIIALRQQLRELPLTLSKRQNEIDRSQADVDRALAENESHRAVYIKATETGTIGATLVKQGQVVASGQPLLYILPQGSRLQARIMVSSRAIGFINPGQQVMLRYEAYPYQKFGVQRGRVVEVSTAALSPQEVMAITGDPNVHERLYQVVVELDKQSINLYGKDVALRSGIKLEADFLIEKRRIIEWVFEPLYALGHRL</sequence>
<evidence type="ECO:0000313" key="4">
    <source>
        <dbReference type="EMBL" id="VEA70168.1"/>
    </source>
</evidence>
<keyword evidence="1" id="KW-0175">Coiled coil</keyword>
<keyword evidence="2" id="KW-1133">Transmembrane helix</keyword>
<dbReference type="SUPFAM" id="SSF51230">
    <property type="entry name" value="Single hybrid motif"/>
    <property type="match status" value="1"/>
</dbReference>
<keyword evidence="2" id="KW-0472">Membrane</keyword>
<feature type="domain" description="AprE-like beta-barrel" evidence="3">
    <location>
        <begin position="301"/>
        <end position="395"/>
    </location>
</feature>
<evidence type="ECO:0000256" key="1">
    <source>
        <dbReference type="SAM" id="Coils"/>
    </source>
</evidence>
<dbReference type="PANTHER" id="PTHR30386">
    <property type="entry name" value="MEMBRANE FUSION SUBUNIT OF EMRAB-TOLC MULTIDRUG EFFLUX PUMP"/>
    <property type="match status" value="1"/>
</dbReference>
<evidence type="ECO:0000256" key="2">
    <source>
        <dbReference type="SAM" id="Phobius"/>
    </source>
</evidence>
<organism evidence="4 5">
    <name type="scientific">Serratia rubidaea</name>
    <name type="common">Serratia marinorubra</name>
    <dbReference type="NCBI Taxonomy" id="61652"/>
    <lineage>
        <taxon>Bacteria</taxon>
        <taxon>Pseudomonadati</taxon>
        <taxon>Pseudomonadota</taxon>
        <taxon>Gammaproteobacteria</taxon>
        <taxon>Enterobacterales</taxon>
        <taxon>Yersiniaceae</taxon>
        <taxon>Serratia</taxon>
    </lineage>
</organism>
<gene>
    <name evidence="4" type="primary">cvaA</name>
    <name evidence="4" type="ORF">NCTC9419_01660</name>
</gene>
<dbReference type="STRING" id="61652.AXX16_1182"/>
<dbReference type="PANTHER" id="PTHR30386:SF28">
    <property type="entry name" value="EXPORTED PROTEIN"/>
    <property type="match status" value="1"/>
</dbReference>
<name>A0A3S4H5H6_SERRU</name>
<dbReference type="Gene3D" id="2.40.50.100">
    <property type="match status" value="1"/>
</dbReference>
<protein>
    <submittedName>
        <fullName evidence="4">Colicin V secretion protein CvaA</fullName>
    </submittedName>
</protein>
<dbReference type="InterPro" id="IPR058982">
    <property type="entry name" value="Beta-barrel_AprE"/>
</dbReference>
<proteinExistence type="predicted"/>
<dbReference type="Gene3D" id="2.40.30.170">
    <property type="match status" value="1"/>
</dbReference>